<dbReference type="InterPro" id="IPR051606">
    <property type="entry name" value="Polyketide_Oxido-like"/>
</dbReference>
<gene>
    <name evidence="2" type="ORF">AKO1_002700</name>
</gene>
<evidence type="ECO:0000259" key="1">
    <source>
        <dbReference type="Pfam" id="PF13460"/>
    </source>
</evidence>
<dbReference type="Pfam" id="PF13460">
    <property type="entry name" value="NAD_binding_10"/>
    <property type="match status" value="1"/>
</dbReference>
<feature type="domain" description="NAD(P)-binding" evidence="1">
    <location>
        <begin position="7"/>
        <end position="207"/>
    </location>
</feature>
<evidence type="ECO:0000313" key="2">
    <source>
        <dbReference type="EMBL" id="KAL0491005.1"/>
    </source>
</evidence>
<dbReference type="EMBL" id="JAOPGA020001743">
    <property type="protein sequence ID" value="KAL0491005.1"/>
    <property type="molecule type" value="Genomic_DNA"/>
</dbReference>
<dbReference type="Proteomes" id="UP001431209">
    <property type="component" value="Unassembled WGS sequence"/>
</dbReference>
<organism evidence="2 3">
    <name type="scientific">Acrasis kona</name>
    <dbReference type="NCBI Taxonomy" id="1008807"/>
    <lineage>
        <taxon>Eukaryota</taxon>
        <taxon>Discoba</taxon>
        <taxon>Heterolobosea</taxon>
        <taxon>Tetramitia</taxon>
        <taxon>Eutetramitia</taxon>
        <taxon>Acrasidae</taxon>
        <taxon>Acrasis</taxon>
    </lineage>
</organism>
<dbReference type="PANTHER" id="PTHR43355">
    <property type="entry name" value="FLAVIN REDUCTASE (NADPH)"/>
    <property type="match status" value="1"/>
</dbReference>
<protein>
    <submittedName>
        <fullName evidence="2">Flavin reductase</fullName>
    </submittedName>
</protein>
<dbReference type="GO" id="GO:0004074">
    <property type="term" value="F:biliverdin reductase [NAD(P)H] activity"/>
    <property type="evidence" value="ECO:0007669"/>
    <property type="project" value="TreeGrafter"/>
</dbReference>
<reference evidence="2 3" key="1">
    <citation type="submission" date="2024-03" db="EMBL/GenBank/DDBJ databases">
        <title>The Acrasis kona genome and developmental transcriptomes reveal deep origins of eukaryotic multicellular pathways.</title>
        <authorList>
            <person name="Sheikh S."/>
            <person name="Fu C.-J."/>
            <person name="Brown M.W."/>
            <person name="Baldauf S.L."/>
        </authorList>
    </citation>
    <scope>NUCLEOTIDE SEQUENCE [LARGE SCALE GENOMIC DNA]</scope>
    <source>
        <strain evidence="2 3">ATCC MYA-3509</strain>
    </source>
</reference>
<dbReference type="SUPFAM" id="SSF51735">
    <property type="entry name" value="NAD(P)-binding Rossmann-fold domains"/>
    <property type="match status" value="1"/>
</dbReference>
<dbReference type="GO" id="GO:0042602">
    <property type="term" value="F:riboflavin reductase (NADPH) activity"/>
    <property type="evidence" value="ECO:0007669"/>
    <property type="project" value="TreeGrafter"/>
</dbReference>
<dbReference type="PANTHER" id="PTHR43355:SF2">
    <property type="entry name" value="FLAVIN REDUCTASE (NADPH)"/>
    <property type="match status" value="1"/>
</dbReference>
<evidence type="ECO:0000313" key="3">
    <source>
        <dbReference type="Proteomes" id="UP001431209"/>
    </source>
</evidence>
<name>A0AAW2ZNC8_9EUKA</name>
<sequence length="219" mass="24286">MRLAVFGATGRTGIPLLKQSLERGHTLKVLVRNVDRLKLSEQELKNVTVVEGNATNQNDVDRTIEGTDAVLNVLGHASNSPSDILTKSTSAIIQAMKKHNVKLHVVLSMESVVEKGDNPSNYQKMCSFLVNKVGIKALATDSYNQGELIRAVPREEIDYVIVRGPQLTEGPFTGNYKVSNYFEYGLYMKSTISRADAAHFMLNCLESKEHLGRCPCIKY</sequence>
<dbReference type="InterPro" id="IPR016040">
    <property type="entry name" value="NAD(P)-bd_dom"/>
</dbReference>
<comment type="caution">
    <text evidence="2">The sequence shown here is derived from an EMBL/GenBank/DDBJ whole genome shotgun (WGS) entry which is preliminary data.</text>
</comment>
<dbReference type="AlphaFoldDB" id="A0AAW2ZNC8"/>
<proteinExistence type="predicted"/>
<dbReference type="InterPro" id="IPR036291">
    <property type="entry name" value="NAD(P)-bd_dom_sf"/>
</dbReference>
<keyword evidence="3" id="KW-1185">Reference proteome</keyword>
<accession>A0AAW2ZNC8</accession>
<dbReference type="Gene3D" id="3.40.50.720">
    <property type="entry name" value="NAD(P)-binding Rossmann-like Domain"/>
    <property type="match status" value="1"/>
</dbReference>